<organism evidence="10 11">
    <name type="scientific">Curtobacterium oceanosedimentum</name>
    <dbReference type="NCBI Taxonomy" id="465820"/>
    <lineage>
        <taxon>Bacteria</taxon>
        <taxon>Bacillati</taxon>
        <taxon>Actinomycetota</taxon>
        <taxon>Actinomycetes</taxon>
        <taxon>Micrococcales</taxon>
        <taxon>Microbacteriaceae</taxon>
        <taxon>Curtobacterium</taxon>
    </lineage>
</organism>
<evidence type="ECO:0000313" key="12">
    <source>
        <dbReference type="Proteomes" id="UP000078335"/>
    </source>
</evidence>
<name>A0A147DRA4_9MICO</name>
<evidence type="ECO:0000256" key="3">
    <source>
        <dbReference type="ARBA" id="ARBA00004961"/>
    </source>
</evidence>
<evidence type="ECO:0000313" key="9">
    <source>
        <dbReference type="EMBL" id="KTR41815.1"/>
    </source>
</evidence>
<dbReference type="Pfam" id="PF01182">
    <property type="entry name" value="Glucosamine_iso"/>
    <property type="match status" value="1"/>
</dbReference>
<dbReference type="EMBL" id="LDRC01000035">
    <property type="protein sequence ID" value="KTR52183.1"/>
    <property type="molecule type" value="Genomic_DNA"/>
</dbReference>
<comment type="catalytic activity">
    <reaction evidence="1 7">
        <text>6-phospho-D-glucono-1,5-lactone + H2O = 6-phospho-D-gluconate + H(+)</text>
        <dbReference type="Rhea" id="RHEA:12556"/>
        <dbReference type="ChEBI" id="CHEBI:15377"/>
        <dbReference type="ChEBI" id="CHEBI:15378"/>
        <dbReference type="ChEBI" id="CHEBI:57955"/>
        <dbReference type="ChEBI" id="CHEBI:58759"/>
        <dbReference type="EC" id="3.1.1.31"/>
    </reaction>
</comment>
<evidence type="ECO:0000256" key="5">
    <source>
        <dbReference type="ARBA" id="ARBA00013198"/>
    </source>
</evidence>
<sequence>MTNERRVLVHPDKQSLGASVAARFITKIIDVLDEQERADIAISGGSVSTLVLAAIGQSPARESVDWSKVHVWWVDERWVAEGDADRNVTGTQSDFFAHVDVPAANIHPMAPSDAGLSIDEAAAQYARELQDAAPEGAVAPRFDITLLGVGPDGHTASLFPEFPQLAVTDRAVLTVDDSPKPPAQRLTLSFPVINASQRVWVILSGAEKASVLGLALAGAAVDEVPVGGVQGRKRTVFFVDQDAARDVPENLIASTY</sequence>
<keyword evidence="7" id="KW-0378">Hydrolase</keyword>
<dbReference type="EC" id="3.1.1.31" evidence="5 7"/>
<dbReference type="SUPFAM" id="SSF100950">
    <property type="entry name" value="NagB/RpiA/CoA transferase-like"/>
    <property type="match status" value="1"/>
</dbReference>
<evidence type="ECO:0000313" key="10">
    <source>
        <dbReference type="EMBL" id="KTR52183.1"/>
    </source>
</evidence>
<dbReference type="CDD" id="cd01400">
    <property type="entry name" value="6PGL"/>
    <property type="match status" value="1"/>
</dbReference>
<dbReference type="Proteomes" id="UP000078335">
    <property type="component" value="Unassembled WGS sequence"/>
</dbReference>
<dbReference type="InterPro" id="IPR005900">
    <property type="entry name" value="6-phosphogluconolactonase_DevB"/>
</dbReference>
<dbReference type="InterPro" id="IPR039104">
    <property type="entry name" value="6PGL"/>
</dbReference>
<evidence type="ECO:0000256" key="7">
    <source>
        <dbReference type="RuleBase" id="RU365095"/>
    </source>
</evidence>
<comment type="similarity">
    <text evidence="4 7">Belongs to the glucosamine/galactosamine-6-phosphate isomerase family. 6-phosphogluconolactonase subfamily.</text>
</comment>
<proteinExistence type="inferred from homology"/>
<dbReference type="GO" id="GO:0006098">
    <property type="term" value="P:pentose-phosphate shunt"/>
    <property type="evidence" value="ECO:0007669"/>
    <property type="project" value="UniProtKB-UniPathway"/>
</dbReference>
<dbReference type="PANTHER" id="PTHR11054:SF0">
    <property type="entry name" value="6-PHOSPHOGLUCONOLACTONASE"/>
    <property type="match status" value="1"/>
</dbReference>
<dbReference type="GO" id="GO:0017057">
    <property type="term" value="F:6-phosphogluconolactonase activity"/>
    <property type="evidence" value="ECO:0007669"/>
    <property type="project" value="UniProtKB-UniRule"/>
</dbReference>
<dbReference type="EMBL" id="LDRB01000012">
    <property type="protein sequence ID" value="KTR41815.1"/>
    <property type="molecule type" value="Genomic_DNA"/>
</dbReference>
<accession>A0A147DRA4</accession>
<dbReference type="NCBIfam" id="TIGR01198">
    <property type="entry name" value="pgl"/>
    <property type="match status" value="1"/>
</dbReference>
<dbReference type="Proteomes" id="UP000072763">
    <property type="component" value="Unassembled WGS sequence"/>
</dbReference>
<gene>
    <name evidence="7" type="primary">pgl</name>
    <name evidence="9" type="ORF">NS263_02870</name>
    <name evidence="10" type="ORF">NS359_07290</name>
</gene>
<dbReference type="Gene3D" id="3.40.50.1360">
    <property type="match status" value="1"/>
</dbReference>
<evidence type="ECO:0000259" key="8">
    <source>
        <dbReference type="Pfam" id="PF01182"/>
    </source>
</evidence>
<dbReference type="InterPro" id="IPR006148">
    <property type="entry name" value="Glc/Gal-6P_isomerase"/>
</dbReference>
<comment type="pathway">
    <text evidence="3 7">Carbohydrate degradation; pentose phosphate pathway; D-ribulose 5-phosphate from D-glucose 6-phosphate (oxidative stage): step 2/3.</text>
</comment>
<evidence type="ECO:0000313" key="11">
    <source>
        <dbReference type="Proteomes" id="UP000072763"/>
    </source>
</evidence>
<dbReference type="PATRIC" id="fig|465820.3.peg.294"/>
<protein>
    <recommendedName>
        <fullName evidence="6 7">6-phosphogluconolactonase</fullName>
        <shortName evidence="7">6PGL</shortName>
        <ecNumber evidence="5 7">3.1.1.31</ecNumber>
    </recommendedName>
</protein>
<dbReference type="UniPathway" id="UPA00115">
    <property type="reaction ID" value="UER00409"/>
</dbReference>
<evidence type="ECO:0000256" key="1">
    <source>
        <dbReference type="ARBA" id="ARBA00000832"/>
    </source>
</evidence>
<evidence type="ECO:0000256" key="6">
    <source>
        <dbReference type="ARBA" id="ARBA00020337"/>
    </source>
</evidence>
<dbReference type="GO" id="GO:0005975">
    <property type="term" value="P:carbohydrate metabolic process"/>
    <property type="evidence" value="ECO:0007669"/>
    <property type="project" value="UniProtKB-UniRule"/>
</dbReference>
<dbReference type="STRING" id="465820.NS263_02870"/>
<dbReference type="OrthoDB" id="9810967at2"/>
<feature type="domain" description="Glucosamine/galactosamine-6-phosphate isomerase" evidence="8">
    <location>
        <begin position="11"/>
        <end position="235"/>
    </location>
</feature>
<dbReference type="AlphaFoldDB" id="A0A147DRA4"/>
<evidence type="ECO:0000256" key="4">
    <source>
        <dbReference type="ARBA" id="ARBA00010662"/>
    </source>
</evidence>
<dbReference type="PANTHER" id="PTHR11054">
    <property type="entry name" value="6-PHOSPHOGLUCONOLACTONASE"/>
    <property type="match status" value="1"/>
</dbReference>
<comment type="caution">
    <text evidence="10">The sequence shown here is derived from an EMBL/GenBank/DDBJ whole genome shotgun (WGS) entry which is preliminary data.</text>
</comment>
<reference evidence="11 12" key="1">
    <citation type="journal article" date="2016" name="Front. Microbiol.">
        <title>Genomic Resource of Rice Seed Associated Bacteria.</title>
        <authorList>
            <person name="Midha S."/>
            <person name="Bansal K."/>
            <person name="Sharma S."/>
            <person name="Kumar N."/>
            <person name="Patil P.P."/>
            <person name="Chaudhry V."/>
            <person name="Patil P.B."/>
        </authorList>
    </citation>
    <scope>NUCLEOTIDE SEQUENCE [LARGE SCALE GENOMIC DNA]</scope>
    <source>
        <strain evidence="9 12">NS263</strain>
        <strain evidence="10 11">NS359</strain>
    </source>
</reference>
<comment type="function">
    <text evidence="2 7">Hydrolysis of 6-phosphogluconolactone to 6-phosphogluconate.</text>
</comment>
<keyword evidence="12" id="KW-1185">Reference proteome</keyword>
<evidence type="ECO:0000256" key="2">
    <source>
        <dbReference type="ARBA" id="ARBA00002681"/>
    </source>
</evidence>
<dbReference type="InterPro" id="IPR037171">
    <property type="entry name" value="NagB/RpiA_transferase-like"/>
</dbReference>
<dbReference type="RefSeq" id="WP_058727799.1">
    <property type="nucleotide sequence ID" value="NZ_LDRB01000012.1"/>
</dbReference>